<evidence type="ECO:0000313" key="3">
    <source>
        <dbReference type="Proteomes" id="UP000198727"/>
    </source>
</evidence>
<reference evidence="3" key="1">
    <citation type="submission" date="2016-10" db="EMBL/GenBank/DDBJ databases">
        <authorList>
            <person name="Varghese N."/>
            <person name="Submissions S."/>
        </authorList>
    </citation>
    <scope>NUCLEOTIDE SEQUENCE [LARGE SCALE GENOMIC DNA]</scope>
    <source>
        <strain evidence="3">CGMCC 4.5579</strain>
    </source>
</reference>
<sequence length="173" mass="18210">MRKHRLVTLVALVAVLAGCASTVPGTAVLPPKARPVEQAPRNDPCQLLTPAEAKGLGLAEQGTFSPGNEAQLIPPMCQWRPADPEADFDPVDVGISEDIAIEEYFASKPPVEQLELGGTSWGRYESVFGPTICNLAVKRGRLAFVVIAGGNTSDPTKACDVPKAVAPLVAARL</sequence>
<dbReference type="AlphaFoldDB" id="A0A1I5YLK9"/>
<gene>
    <name evidence="2" type="ORF">SAMN05421810_107255</name>
</gene>
<dbReference type="InterPro" id="IPR024520">
    <property type="entry name" value="DUF3558"/>
</dbReference>
<dbReference type="RefSeq" id="WP_166677783.1">
    <property type="nucleotide sequence ID" value="NZ_FOWW01000007.1"/>
</dbReference>
<organism evidence="2 3">
    <name type="scientific">Amycolatopsis arida</name>
    <dbReference type="NCBI Taxonomy" id="587909"/>
    <lineage>
        <taxon>Bacteria</taxon>
        <taxon>Bacillati</taxon>
        <taxon>Actinomycetota</taxon>
        <taxon>Actinomycetes</taxon>
        <taxon>Pseudonocardiales</taxon>
        <taxon>Pseudonocardiaceae</taxon>
        <taxon>Amycolatopsis</taxon>
    </lineage>
</organism>
<proteinExistence type="predicted"/>
<feature type="signal peptide" evidence="1">
    <location>
        <begin position="1"/>
        <end position="22"/>
    </location>
</feature>
<keyword evidence="1" id="KW-0732">Signal</keyword>
<dbReference type="PROSITE" id="PS51257">
    <property type="entry name" value="PROKAR_LIPOPROTEIN"/>
    <property type="match status" value="1"/>
</dbReference>
<evidence type="ECO:0000313" key="2">
    <source>
        <dbReference type="EMBL" id="SFQ45131.1"/>
    </source>
</evidence>
<name>A0A1I5YLK9_9PSEU</name>
<protein>
    <recommendedName>
        <fullName evidence="4">DUF3558 domain-containing protein</fullName>
    </recommendedName>
</protein>
<feature type="chain" id="PRO_5039602923" description="DUF3558 domain-containing protein" evidence="1">
    <location>
        <begin position="23"/>
        <end position="173"/>
    </location>
</feature>
<keyword evidence="3" id="KW-1185">Reference proteome</keyword>
<evidence type="ECO:0008006" key="4">
    <source>
        <dbReference type="Google" id="ProtNLM"/>
    </source>
</evidence>
<accession>A0A1I5YLK9</accession>
<dbReference type="EMBL" id="FOWW01000007">
    <property type="protein sequence ID" value="SFQ45131.1"/>
    <property type="molecule type" value="Genomic_DNA"/>
</dbReference>
<evidence type="ECO:0000256" key="1">
    <source>
        <dbReference type="SAM" id="SignalP"/>
    </source>
</evidence>
<dbReference type="Proteomes" id="UP000198727">
    <property type="component" value="Unassembled WGS sequence"/>
</dbReference>
<dbReference type="Pfam" id="PF12079">
    <property type="entry name" value="DUF3558"/>
    <property type="match status" value="1"/>
</dbReference>